<gene>
    <name evidence="1" type="ordered locus">Shal_2798</name>
</gene>
<dbReference type="InterPro" id="IPR010982">
    <property type="entry name" value="Lambda_DNA-bd_dom_sf"/>
</dbReference>
<dbReference type="eggNOG" id="ENOG5031NCT">
    <property type="taxonomic scope" value="Bacteria"/>
</dbReference>
<dbReference type="InterPro" id="IPR001387">
    <property type="entry name" value="Cro/C1-type_HTH"/>
</dbReference>
<reference evidence="1" key="1">
    <citation type="submission" date="2008-01" db="EMBL/GenBank/DDBJ databases">
        <title>Complete sequence of Shewanella halifaxensis HAW-EB4.</title>
        <authorList>
            <consortium name="US DOE Joint Genome Institute"/>
            <person name="Copeland A."/>
            <person name="Lucas S."/>
            <person name="Lapidus A."/>
            <person name="Glavina del Rio T."/>
            <person name="Dalin E."/>
            <person name="Tice H."/>
            <person name="Bruce D."/>
            <person name="Goodwin L."/>
            <person name="Pitluck S."/>
            <person name="Sims D."/>
            <person name="Brettin T."/>
            <person name="Detter J.C."/>
            <person name="Han C."/>
            <person name="Kuske C.R."/>
            <person name="Schmutz J."/>
            <person name="Larimer F."/>
            <person name="Land M."/>
            <person name="Hauser L."/>
            <person name="Kyrpides N."/>
            <person name="Kim E."/>
            <person name="Zhao J.-S."/>
            <person name="Richardson P."/>
        </authorList>
    </citation>
    <scope>NUCLEOTIDE SEQUENCE [LARGE SCALE GENOMIC DNA]</scope>
    <source>
        <strain evidence="1">HAW-EB4</strain>
    </source>
</reference>
<dbReference type="Proteomes" id="UP000001317">
    <property type="component" value="Chromosome"/>
</dbReference>
<name>B0TLX9_SHEHH</name>
<dbReference type="HOGENOM" id="CLU_939908_0_0_6"/>
<dbReference type="STRING" id="458817.Shal_2798"/>
<dbReference type="EMBL" id="CP000931">
    <property type="protein sequence ID" value="ABZ77351.1"/>
    <property type="molecule type" value="Genomic_DNA"/>
</dbReference>
<accession>B0TLX9</accession>
<dbReference type="Gene3D" id="1.10.260.40">
    <property type="entry name" value="lambda repressor-like DNA-binding domains"/>
    <property type="match status" value="1"/>
</dbReference>
<dbReference type="KEGG" id="shl:Shal_2798"/>
<sequence>MELFSLLLKSRNEYGLTQAEMVEKLSLYHKVFVNLDLITYSRWERGVSMPSTLRIIQLLTFAEYDVLSYLIELDLKLSKTKVNQLRRIEALAFDQQDLIQTSYYPVTDTRFYKYTASMPLTDLRKLALICESSAKFFNLTERDVQERCERAITLQEQGALHMLTCEGSPDYLYAHAMMSVHNEHEREQLINEFVDFYNIPREPNISGDKIIFFHSVMKFNYRWWEFGVFHLLKLLLDDPEIKEIFMVVRDKTAEQPYISFGFEVLAEFEEENPLAGIRKLISISRDDYLSHHGVIAWLKEHAEFVNMPMSIEN</sequence>
<dbReference type="OrthoDB" id="5891495at2"/>
<evidence type="ECO:0000313" key="1">
    <source>
        <dbReference type="EMBL" id="ABZ77351.1"/>
    </source>
</evidence>
<keyword evidence="2" id="KW-1185">Reference proteome</keyword>
<dbReference type="AlphaFoldDB" id="B0TLX9"/>
<protein>
    <submittedName>
        <fullName evidence="1">Uncharacterized protein</fullName>
    </submittedName>
</protein>
<organism evidence="1 2">
    <name type="scientific">Shewanella halifaxensis (strain HAW-EB4)</name>
    <dbReference type="NCBI Taxonomy" id="458817"/>
    <lineage>
        <taxon>Bacteria</taxon>
        <taxon>Pseudomonadati</taxon>
        <taxon>Pseudomonadota</taxon>
        <taxon>Gammaproteobacteria</taxon>
        <taxon>Alteromonadales</taxon>
        <taxon>Shewanellaceae</taxon>
        <taxon>Shewanella</taxon>
    </lineage>
</organism>
<dbReference type="RefSeq" id="WP_012277879.1">
    <property type="nucleotide sequence ID" value="NC_010334.1"/>
</dbReference>
<dbReference type="GO" id="GO:0003677">
    <property type="term" value="F:DNA binding"/>
    <property type="evidence" value="ECO:0007669"/>
    <property type="project" value="InterPro"/>
</dbReference>
<proteinExistence type="predicted"/>
<evidence type="ECO:0000313" key="2">
    <source>
        <dbReference type="Proteomes" id="UP000001317"/>
    </source>
</evidence>
<dbReference type="CDD" id="cd00093">
    <property type="entry name" value="HTH_XRE"/>
    <property type="match status" value="1"/>
</dbReference>